<dbReference type="EMBL" id="BTSX01000006">
    <property type="protein sequence ID" value="GMT07772.1"/>
    <property type="molecule type" value="Genomic_DNA"/>
</dbReference>
<accession>A0AAV5UMG3</accession>
<dbReference type="SUPFAM" id="SSF49599">
    <property type="entry name" value="TRAF domain-like"/>
    <property type="match status" value="2"/>
</dbReference>
<organism evidence="2 4">
    <name type="scientific">Pristionchus entomophagus</name>
    <dbReference type="NCBI Taxonomy" id="358040"/>
    <lineage>
        <taxon>Eukaryota</taxon>
        <taxon>Metazoa</taxon>
        <taxon>Ecdysozoa</taxon>
        <taxon>Nematoda</taxon>
        <taxon>Chromadorea</taxon>
        <taxon>Rhabditida</taxon>
        <taxon>Rhabditina</taxon>
        <taxon>Diplogasteromorpha</taxon>
        <taxon>Diplogasteroidea</taxon>
        <taxon>Neodiplogasteridae</taxon>
        <taxon>Pristionchus</taxon>
    </lineage>
</organism>
<name>A0AAV5UMG3_9BILA</name>
<evidence type="ECO:0000313" key="4">
    <source>
        <dbReference type="Proteomes" id="UP001432027"/>
    </source>
</evidence>
<gene>
    <name evidence="2" type="ORF">PENTCL1PPCAC_29946</name>
    <name evidence="3" type="ORF">PENTCL1PPCAC_30356</name>
</gene>
<evidence type="ECO:0000313" key="3">
    <source>
        <dbReference type="EMBL" id="GMT08182.1"/>
    </source>
</evidence>
<dbReference type="Pfam" id="PF00917">
    <property type="entry name" value="MATH"/>
    <property type="match status" value="1"/>
</dbReference>
<dbReference type="PROSITE" id="PS50144">
    <property type="entry name" value="MATH"/>
    <property type="match status" value="1"/>
</dbReference>
<sequence>MAFFRMSPPRKREKKEDEEMMMLPFDNPIPGVIRFEIDGVSRLERYGQYSPGVEVGGVPWRARVCKANKGGGDRLFVYLYSMSRQCPLWSIDVEPCHFILVHTGSGKNISNRMKPLTFKFDRDHVGKSVIDWDDLMDERKGFIKYNRITVEIRFLITNMRGISRPQLRLPSPIRSKEEKEEENIPIHFEENKSVIIRYEVDEISTLNDIARFSSEIEVRGAHWSASIRKEDLHGSGNDSLLLYLHGRTNQSIDVEKMKFYLVHSDPSKKILKKMKPVTYEHDQEHGWGVILADWTEFIGEEKGFVNDDKTTVEIHFSIVNMIVRAISEGAAYC</sequence>
<dbReference type="AlphaFoldDB" id="A0AAV5UMG3"/>
<dbReference type="Gene3D" id="2.60.210.10">
    <property type="entry name" value="Apoptosis, Tumor Necrosis Factor Receptor Associated Protein 2, Chain A"/>
    <property type="match status" value="2"/>
</dbReference>
<dbReference type="PANTHER" id="PTHR47022:SF1">
    <property type="entry name" value="BTB AND MATH DOMAIN-CONTAINING PROTEIN 36-RELATED"/>
    <property type="match status" value="1"/>
</dbReference>
<evidence type="ECO:0000259" key="1">
    <source>
        <dbReference type="PROSITE" id="PS50144"/>
    </source>
</evidence>
<protein>
    <recommendedName>
        <fullName evidence="1">MATH domain-containing protein</fullName>
    </recommendedName>
</protein>
<dbReference type="InterPro" id="IPR008974">
    <property type="entry name" value="TRAF-like"/>
</dbReference>
<comment type="caution">
    <text evidence="2">The sequence shown here is derived from an EMBL/GenBank/DDBJ whole genome shotgun (WGS) entry which is preliminary data.</text>
</comment>
<keyword evidence="4" id="KW-1185">Reference proteome</keyword>
<feature type="domain" description="MATH" evidence="1">
    <location>
        <begin position="193"/>
        <end position="316"/>
    </location>
</feature>
<dbReference type="InterPro" id="IPR002083">
    <property type="entry name" value="MATH/TRAF_dom"/>
</dbReference>
<dbReference type="Pfam" id="PF22486">
    <property type="entry name" value="MATH_2"/>
    <property type="match status" value="1"/>
</dbReference>
<evidence type="ECO:0000313" key="2">
    <source>
        <dbReference type="EMBL" id="GMT07772.1"/>
    </source>
</evidence>
<proteinExistence type="predicted"/>
<dbReference type="CDD" id="cd00121">
    <property type="entry name" value="MATH"/>
    <property type="match status" value="2"/>
</dbReference>
<reference evidence="2" key="1">
    <citation type="submission" date="2023-10" db="EMBL/GenBank/DDBJ databases">
        <title>Genome assembly of Pristionchus species.</title>
        <authorList>
            <person name="Yoshida K."/>
            <person name="Sommer R.J."/>
        </authorList>
    </citation>
    <scope>NUCLEOTIDE SEQUENCE</scope>
    <source>
        <strain evidence="2">RS0144</strain>
    </source>
</reference>
<dbReference type="PANTHER" id="PTHR47022">
    <property type="entry name" value="BTB AND MATH DOMAIN-CONTAINING PROTEIN 36-RELATED"/>
    <property type="match status" value="1"/>
</dbReference>
<dbReference type="EMBL" id="BTSX01000026">
    <property type="protein sequence ID" value="GMT08182.1"/>
    <property type="molecule type" value="Genomic_DNA"/>
</dbReference>
<dbReference type="Proteomes" id="UP001432027">
    <property type="component" value="Unassembled WGS sequence"/>
</dbReference>